<organism evidence="1 2">
    <name type="scientific">Cyclotella atomus</name>
    <dbReference type="NCBI Taxonomy" id="382360"/>
    <lineage>
        <taxon>Eukaryota</taxon>
        <taxon>Sar</taxon>
        <taxon>Stramenopiles</taxon>
        <taxon>Ochrophyta</taxon>
        <taxon>Bacillariophyta</taxon>
        <taxon>Coscinodiscophyceae</taxon>
        <taxon>Thalassiosirophycidae</taxon>
        <taxon>Stephanodiscales</taxon>
        <taxon>Stephanodiscaceae</taxon>
        <taxon>Cyclotella</taxon>
    </lineage>
</organism>
<dbReference type="Proteomes" id="UP001530400">
    <property type="component" value="Unassembled WGS sequence"/>
</dbReference>
<reference evidence="1 2" key="1">
    <citation type="submission" date="2024-10" db="EMBL/GenBank/DDBJ databases">
        <title>Updated reference genomes for cyclostephanoid diatoms.</title>
        <authorList>
            <person name="Roberts W.R."/>
            <person name="Alverson A.J."/>
        </authorList>
    </citation>
    <scope>NUCLEOTIDE SEQUENCE [LARGE SCALE GENOMIC DNA]</scope>
    <source>
        <strain evidence="1 2">AJA010-31</strain>
    </source>
</reference>
<comment type="caution">
    <text evidence="1">The sequence shown here is derived from an EMBL/GenBank/DDBJ whole genome shotgun (WGS) entry which is preliminary data.</text>
</comment>
<protein>
    <submittedName>
        <fullName evidence="1">Uncharacterized protein</fullName>
    </submittedName>
</protein>
<sequence>MIRFYGQDMIDTTTNRFYYYCHPQEGTRMHVHMPLRDMAAAWDGTKAIEYLSDKKEYAEMRQSLIDAVRCTVDFYLQSLSPMQQNCLIPSKEILLEPVNIGHSALLLLAMCNSLELNIIEDHEIHDVKNAIDGLTSGIILMQLDNGAFSTYFGDDDFHKGIAFFPGEAMLALVTAYKFELLDPSRSQAVLQTILSAFDFYSNYHDTGDADMNYNIWQVIAFSGLYDCLNDQREKQTQVATYILTMCQEICQSKSWKYQLARGQSFYVNLETVEIACGLDALVEGISVATLEQEIELVGLFERNAANAIQFLSWMQSHVPESCVVGRGGLGYGGVCVLEQRLDVTGHAISALTKLQKLPH</sequence>
<evidence type="ECO:0000313" key="2">
    <source>
        <dbReference type="Proteomes" id="UP001530400"/>
    </source>
</evidence>
<evidence type="ECO:0000313" key="1">
    <source>
        <dbReference type="EMBL" id="KAL3766468.1"/>
    </source>
</evidence>
<keyword evidence="2" id="KW-1185">Reference proteome</keyword>
<name>A0ABD3MRR3_9STRA</name>
<gene>
    <name evidence="1" type="ORF">ACHAWO_004643</name>
</gene>
<accession>A0ABD3MRR3</accession>
<proteinExistence type="predicted"/>
<dbReference type="AlphaFoldDB" id="A0ABD3MRR3"/>
<dbReference type="EMBL" id="JALLPJ020001385">
    <property type="protein sequence ID" value="KAL3766468.1"/>
    <property type="molecule type" value="Genomic_DNA"/>
</dbReference>